<name>A0A6G5QGK9_9BACT</name>
<evidence type="ECO:0000313" key="1">
    <source>
        <dbReference type="EMBL" id="QCD44825.1"/>
    </source>
</evidence>
<protein>
    <submittedName>
        <fullName evidence="1">Uncharacterized protein</fullName>
    </submittedName>
</protein>
<dbReference type="Proteomes" id="UP000503264">
    <property type="component" value="Chromosome"/>
</dbReference>
<dbReference type="RefSeq" id="WP_171993774.1">
    <property type="nucleotide sequence ID" value="NZ_CP012542.1"/>
</dbReference>
<accession>A0A6G5QGK9</accession>
<dbReference type="AlphaFoldDB" id="A0A6G5QGK9"/>
<evidence type="ECO:0000313" key="2">
    <source>
        <dbReference type="Proteomes" id="UP000503264"/>
    </source>
</evidence>
<keyword evidence="2" id="KW-1185">Reference proteome</keyword>
<reference evidence="1 2" key="1">
    <citation type="submission" date="2016-07" db="EMBL/GenBank/DDBJ databases">
        <title>Comparative genomics of the Campylobacter concisus group.</title>
        <authorList>
            <person name="Miller W.G."/>
            <person name="Yee E."/>
            <person name="Chapman M.H."/>
            <person name="Huynh S."/>
            <person name="Bono J.L."/>
            <person name="On S.L.W."/>
            <person name="StLeger J."/>
            <person name="Foster G."/>
            <person name="Parker C.T."/>
        </authorList>
    </citation>
    <scope>NUCLEOTIDE SEQUENCE [LARGE SCALE GENOMIC DNA]</scope>
    <source>
        <strain evidence="1 2">CCUG 21559</strain>
    </source>
</reference>
<sequence length="137" mass="15742">MKKFADDNIAAFVFRNLKRGSKILRLDSDNIYTDFLNQNGFETTADFSKKVDGIFGFIGFDIKLIPNAFNALKNDTKAIFCFIDKDDFRAKNITPFSKDEVRKILRDFDDLCIESIVLNAKNSTELHKIYVAIARKD</sequence>
<organism evidence="1 2">
    <name type="scientific">Campylobacter mucosalis CCUG 21559</name>
    <dbReference type="NCBI Taxonomy" id="1032067"/>
    <lineage>
        <taxon>Bacteria</taxon>
        <taxon>Pseudomonadati</taxon>
        <taxon>Campylobacterota</taxon>
        <taxon>Epsilonproteobacteria</taxon>
        <taxon>Campylobacterales</taxon>
        <taxon>Campylobacteraceae</taxon>
        <taxon>Campylobacter</taxon>
    </lineage>
</organism>
<gene>
    <name evidence="1" type="ORF">CMUC_1043</name>
</gene>
<proteinExistence type="predicted"/>
<dbReference type="EMBL" id="CP012542">
    <property type="protein sequence ID" value="QCD44825.1"/>
    <property type="molecule type" value="Genomic_DNA"/>
</dbReference>